<organism evidence="1 2">
    <name type="scientific">Umbra pygmaea</name>
    <name type="common">Eastern mudminnow</name>
    <dbReference type="NCBI Taxonomy" id="75934"/>
    <lineage>
        <taxon>Eukaryota</taxon>
        <taxon>Metazoa</taxon>
        <taxon>Chordata</taxon>
        <taxon>Craniata</taxon>
        <taxon>Vertebrata</taxon>
        <taxon>Euteleostomi</taxon>
        <taxon>Actinopterygii</taxon>
        <taxon>Neopterygii</taxon>
        <taxon>Teleostei</taxon>
        <taxon>Protacanthopterygii</taxon>
        <taxon>Esociformes</taxon>
        <taxon>Umbridae</taxon>
        <taxon>Umbra</taxon>
    </lineage>
</organism>
<protein>
    <submittedName>
        <fullName evidence="1">Uncharacterized protein</fullName>
    </submittedName>
</protein>
<proteinExistence type="predicted"/>
<keyword evidence="2" id="KW-1185">Reference proteome</keyword>
<dbReference type="EMBL" id="JAGEUA010000005">
    <property type="protein sequence ID" value="KAL0979664.1"/>
    <property type="molecule type" value="Genomic_DNA"/>
</dbReference>
<name>A0ABD0WS64_UMBPY</name>
<sequence length="108" mass="10985">MASEAALTNPLGSLTHPGLKLSGTTVTTALTLGCLSADTFSTTPQISSLFLATSTATCRDGGSAIWTCLLSSVGDSTLMKLSRDSSSCTPNSIVLFLISSPSTHLISS</sequence>
<dbReference type="Proteomes" id="UP001557470">
    <property type="component" value="Unassembled WGS sequence"/>
</dbReference>
<gene>
    <name evidence="1" type="ORF">UPYG_G00187960</name>
</gene>
<evidence type="ECO:0000313" key="2">
    <source>
        <dbReference type="Proteomes" id="UP001557470"/>
    </source>
</evidence>
<reference evidence="1 2" key="1">
    <citation type="submission" date="2024-06" db="EMBL/GenBank/DDBJ databases">
        <authorList>
            <person name="Pan Q."/>
            <person name="Wen M."/>
            <person name="Jouanno E."/>
            <person name="Zahm M."/>
            <person name="Klopp C."/>
            <person name="Cabau C."/>
            <person name="Louis A."/>
            <person name="Berthelot C."/>
            <person name="Parey E."/>
            <person name="Roest Crollius H."/>
            <person name="Montfort J."/>
            <person name="Robinson-Rechavi M."/>
            <person name="Bouchez O."/>
            <person name="Lampietro C."/>
            <person name="Lopez Roques C."/>
            <person name="Donnadieu C."/>
            <person name="Postlethwait J."/>
            <person name="Bobe J."/>
            <person name="Verreycken H."/>
            <person name="Guiguen Y."/>
        </authorList>
    </citation>
    <scope>NUCLEOTIDE SEQUENCE [LARGE SCALE GENOMIC DNA]</scope>
    <source>
        <strain evidence="1">Up_M1</strain>
        <tissue evidence="1">Testis</tissue>
    </source>
</reference>
<evidence type="ECO:0000313" key="1">
    <source>
        <dbReference type="EMBL" id="KAL0979664.1"/>
    </source>
</evidence>
<comment type="caution">
    <text evidence="1">The sequence shown here is derived from an EMBL/GenBank/DDBJ whole genome shotgun (WGS) entry which is preliminary data.</text>
</comment>
<accession>A0ABD0WS64</accession>
<dbReference type="AlphaFoldDB" id="A0ABD0WS64"/>